<dbReference type="AlphaFoldDB" id="A0A2T0R6U1"/>
<gene>
    <name evidence="2" type="ORF">CLV37_103316</name>
</gene>
<dbReference type="RefSeq" id="WP_106209183.1">
    <property type="nucleotide sequence ID" value="NZ_PVZF01000003.1"/>
</dbReference>
<sequence>MLAAVGDSTQAHTLFSEPLLPHGGPSGRAAMTRQGPLHPRPEEPPAPPGDQGTLALRPQAEEEADTLAAALANPHPEVALPLDEHVLRVLRHLRPATLGRRRRERPDAPSVGATAHELPRADVEAWLGFALPEFPDLAPARLVCLRREPGPLPRRGSLMPNGEPFCVRVALLWVAPDVDLDRLVLRRGDGLLQGTVNWQPGRSRPDHRVLTTHFTNPAGGHTSVTVGGTQVGVQRVDPELTRIAWGRDVGDDEFTVALHVPHEPRQALEFLLRGRDAP</sequence>
<evidence type="ECO:0000313" key="2">
    <source>
        <dbReference type="EMBL" id="PRY16884.1"/>
    </source>
</evidence>
<dbReference type="EMBL" id="PVZF01000003">
    <property type="protein sequence ID" value="PRY16884.1"/>
    <property type="molecule type" value="Genomic_DNA"/>
</dbReference>
<comment type="caution">
    <text evidence="2">The sequence shown here is derived from an EMBL/GenBank/DDBJ whole genome shotgun (WGS) entry which is preliminary data.</text>
</comment>
<accession>A0A2T0R6U1</accession>
<dbReference type="Proteomes" id="UP000238083">
    <property type="component" value="Unassembled WGS sequence"/>
</dbReference>
<name>A0A2T0R6U1_9ACTN</name>
<keyword evidence="3" id="KW-1185">Reference proteome</keyword>
<reference evidence="2 3" key="1">
    <citation type="submission" date="2018-03" db="EMBL/GenBank/DDBJ databases">
        <title>Genomic Encyclopedia of Archaeal and Bacterial Type Strains, Phase II (KMG-II): from individual species to whole genera.</title>
        <authorList>
            <person name="Goeker M."/>
        </authorList>
    </citation>
    <scope>NUCLEOTIDE SEQUENCE [LARGE SCALE GENOMIC DNA]</scope>
    <source>
        <strain evidence="2 3">DSM 19711</strain>
    </source>
</reference>
<organism evidence="2 3">
    <name type="scientific">Kineococcus rhizosphaerae</name>
    <dbReference type="NCBI Taxonomy" id="559628"/>
    <lineage>
        <taxon>Bacteria</taxon>
        <taxon>Bacillati</taxon>
        <taxon>Actinomycetota</taxon>
        <taxon>Actinomycetes</taxon>
        <taxon>Kineosporiales</taxon>
        <taxon>Kineosporiaceae</taxon>
        <taxon>Kineococcus</taxon>
    </lineage>
</organism>
<feature type="region of interest" description="Disordered" evidence="1">
    <location>
        <begin position="1"/>
        <end position="54"/>
    </location>
</feature>
<proteinExistence type="predicted"/>
<protein>
    <submittedName>
        <fullName evidence="2">Uncharacterized protein</fullName>
    </submittedName>
</protein>
<dbReference type="OrthoDB" id="3532716at2"/>
<evidence type="ECO:0000256" key="1">
    <source>
        <dbReference type="SAM" id="MobiDB-lite"/>
    </source>
</evidence>
<evidence type="ECO:0000313" key="3">
    <source>
        <dbReference type="Proteomes" id="UP000238083"/>
    </source>
</evidence>